<accession>A0A1B7MUW2</accession>
<organism evidence="1 2">
    <name type="scientific">Rhizopogon vinicolor AM-OR11-026</name>
    <dbReference type="NCBI Taxonomy" id="1314800"/>
    <lineage>
        <taxon>Eukaryota</taxon>
        <taxon>Fungi</taxon>
        <taxon>Dikarya</taxon>
        <taxon>Basidiomycota</taxon>
        <taxon>Agaricomycotina</taxon>
        <taxon>Agaricomycetes</taxon>
        <taxon>Agaricomycetidae</taxon>
        <taxon>Boletales</taxon>
        <taxon>Suillineae</taxon>
        <taxon>Rhizopogonaceae</taxon>
        <taxon>Rhizopogon</taxon>
    </lineage>
</organism>
<dbReference type="GO" id="GO:0071985">
    <property type="term" value="P:multivesicular body sorting pathway"/>
    <property type="evidence" value="ECO:0007669"/>
    <property type="project" value="InterPro"/>
</dbReference>
<dbReference type="EMBL" id="KV448421">
    <property type="protein sequence ID" value="OAX36386.1"/>
    <property type="molecule type" value="Genomic_DNA"/>
</dbReference>
<dbReference type="FunCoup" id="A0A1B7MUW2">
    <property type="interactions" value="257"/>
</dbReference>
<evidence type="ECO:0000313" key="2">
    <source>
        <dbReference type="Proteomes" id="UP000092154"/>
    </source>
</evidence>
<dbReference type="InterPro" id="IPR036388">
    <property type="entry name" value="WH-like_DNA-bd_sf"/>
</dbReference>
<dbReference type="InterPro" id="IPR008570">
    <property type="entry name" value="ESCRT-II_cplx_Vps25-sub"/>
</dbReference>
<dbReference type="InterPro" id="IPR036390">
    <property type="entry name" value="WH_DNA-bd_sf"/>
</dbReference>
<dbReference type="SUPFAM" id="SSF46785">
    <property type="entry name" value="Winged helix' DNA-binding domain"/>
    <property type="match status" value="1"/>
</dbReference>
<name>A0A1B7MUW2_9AGAM</name>
<dbReference type="InParanoid" id="A0A1B7MUW2"/>
<proteinExistence type="predicted"/>
<evidence type="ECO:0000313" key="1">
    <source>
        <dbReference type="EMBL" id="OAX36386.1"/>
    </source>
</evidence>
<gene>
    <name evidence="1" type="ORF">K503DRAFT_772600</name>
</gene>
<dbReference type="GO" id="GO:0000814">
    <property type="term" value="C:ESCRT II complex"/>
    <property type="evidence" value="ECO:0007669"/>
    <property type="project" value="InterPro"/>
</dbReference>
<dbReference type="STRING" id="1314800.A0A1B7MUW2"/>
<protein>
    <submittedName>
        <fullName evidence="1">Uncharacterized protein</fullName>
    </submittedName>
</protein>
<reference evidence="1 2" key="1">
    <citation type="submission" date="2016-06" db="EMBL/GenBank/DDBJ databases">
        <title>Comparative genomics of the ectomycorrhizal sister species Rhizopogon vinicolor and Rhizopogon vesiculosus (Basidiomycota: Boletales) reveals a divergence of the mating type B locus.</title>
        <authorList>
            <consortium name="DOE Joint Genome Institute"/>
            <person name="Mujic A.B."/>
            <person name="Kuo A."/>
            <person name="Tritt A."/>
            <person name="Lipzen A."/>
            <person name="Chen C."/>
            <person name="Johnson J."/>
            <person name="Sharma A."/>
            <person name="Barry K."/>
            <person name="Grigoriev I.V."/>
            <person name="Spatafora J.W."/>
        </authorList>
    </citation>
    <scope>NUCLEOTIDE SEQUENCE [LARGE SCALE GENOMIC DNA]</scope>
    <source>
        <strain evidence="1 2">AM-OR11-026</strain>
    </source>
</reference>
<dbReference type="Pfam" id="PF05871">
    <property type="entry name" value="ESCRT-II"/>
    <property type="match status" value="1"/>
</dbReference>
<dbReference type="OrthoDB" id="245150at2759"/>
<keyword evidence="2" id="KW-1185">Reference proteome</keyword>
<dbReference type="Proteomes" id="UP000092154">
    <property type="component" value="Unassembled WGS sequence"/>
</dbReference>
<dbReference type="Gene3D" id="1.10.10.10">
    <property type="entry name" value="Winged helix-like DNA-binding domain superfamily/Winged helix DNA-binding domain"/>
    <property type="match status" value="1"/>
</dbReference>
<sequence length="92" mass="10149">MVAKNVAQTRAVMLWRLPEESADVLHSWATTTGQLNTILTFYEISDSPIPSPLSDIPIPLLRRALKTFVRSDRAQIIGVVDGEGVRFVAATK</sequence>
<dbReference type="AlphaFoldDB" id="A0A1B7MUW2"/>